<sequence length="424" mass="48615">MSCIMHDMIHELCLRKAQKINVTGGKIDQNLCPQSMQYSCKSRGGIIIKNEEELFSCSNSEAHSVMFGTFRCFVPELTFKLVRVLNLASFRCAYFPSEILCLIHLRYLALCLNPIIECSLYPEVEFDLSQLDIPPSISSLCYLQTFILHLPPHCRTNSILSNYHQWSGFEKFEISLWMESSSISQLNEVALRWRLRRLSYLQGAPEELVFIFILTPINSNEYWSLNSNTAAADVPPFLLPPPDAFPQNIKSLTLKGHLIMPWKDLSVVGKLPKLEYLQVIDHSFSGKEWEVADEGFPHLKFLLLCSTNIEYWRASSDQFPCLEQLFLDDCSELDSIPQEFADITTLALIDITCGFQSLEYSARQIQQDNEDNYGDSIKVMHTTMNSERSKISNSRETRTGFDSIFLSTSILTISFNLFSWCCWC</sequence>
<dbReference type="EnsemblPlants" id="Solyc12g009417.1.1">
    <property type="protein sequence ID" value="Solyc12g009417.1.1"/>
    <property type="gene ID" value="Solyc12g009417.1"/>
</dbReference>
<dbReference type="AlphaFoldDB" id="A0A3Q7J336"/>
<dbReference type="Gene3D" id="3.80.10.10">
    <property type="entry name" value="Ribonuclease Inhibitor"/>
    <property type="match status" value="1"/>
</dbReference>
<reference evidence="1" key="2">
    <citation type="submission" date="2019-01" db="UniProtKB">
        <authorList>
            <consortium name="EnsemblPlants"/>
        </authorList>
    </citation>
    <scope>IDENTIFICATION</scope>
    <source>
        <strain evidence="1">cv. Heinz 1706</strain>
    </source>
</reference>
<dbReference type="SUPFAM" id="SSF52058">
    <property type="entry name" value="L domain-like"/>
    <property type="match status" value="1"/>
</dbReference>
<organism evidence="1">
    <name type="scientific">Solanum lycopersicum</name>
    <name type="common">Tomato</name>
    <name type="synonym">Lycopersicon esculentum</name>
    <dbReference type="NCBI Taxonomy" id="4081"/>
    <lineage>
        <taxon>Eukaryota</taxon>
        <taxon>Viridiplantae</taxon>
        <taxon>Streptophyta</taxon>
        <taxon>Embryophyta</taxon>
        <taxon>Tracheophyta</taxon>
        <taxon>Spermatophyta</taxon>
        <taxon>Magnoliopsida</taxon>
        <taxon>eudicotyledons</taxon>
        <taxon>Gunneridae</taxon>
        <taxon>Pentapetalae</taxon>
        <taxon>asterids</taxon>
        <taxon>lamiids</taxon>
        <taxon>Solanales</taxon>
        <taxon>Solanaceae</taxon>
        <taxon>Solanoideae</taxon>
        <taxon>Solaneae</taxon>
        <taxon>Solanum</taxon>
        <taxon>Solanum subgen. Lycopersicon</taxon>
    </lineage>
</organism>
<dbReference type="PANTHER" id="PTHR15140">
    <property type="entry name" value="TUBULIN-SPECIFIC CHAPERONE E"/>
    <property type="match status" value="1"/>
</dbReference>
<dbReference type="OMA" id="ASFRCAY"/>
<dbReference type="InterPro" id="IPR032675">
    <property type="entry name" value="LRR_dom_sf"/>
</dbReference>
<accession>A0A3Q7J336</accession>
<dbReference type="Gramene" id="Solyc12g009417.1.1">
    <property type="protein sequence ID" value="Solyc12g009417.1.1"/>
    <property type="gene ID" value="Solyc12g009417.1"/>
</dbReference>
<dbReference type="Proteomes" id="UP000004994">
    <property type="component" value="Chromosome 12"/>
</dbReference>
<name>A0A3Q7J336_SOLLC</name>
<dbReference type="InParanoid" id="A0A3Q7J336"/>
<reference evidence="1" key="1">
    <citation type="journal article" date="2012" name="Nature">
        <title>The tomato genome sequence provides insights into fleshy fruit evolution.</title>
        <authorList>
            <consortium name="Tomato Genome Consortium"/>
        </authorList>
    </citation>
    <scope>NUCLEOTIDE SEQUENCE [LARGE SCALE GENOMIC DNA]</scope>
    <source>
        <strain evidence="1">cv. Heinz 1706</strain>
    </source>
</reference>
<evidence type="ECO:0000313" key="1">
    <source>
        <dbReference type="EnsemblPlants" id="Solyc12g009417.1.1"/>
    </source>
</evidence>
<protein>
    <submittedName>
        <fullName evidence="1">Uncharacterized protein</fullName>
    </submittedName>
</protein>
<evidence type="ECO:0000313" key="2">
    <source>
        <dbReference type="Proteomes" id="UP000004994"/>
    </source>
</evidence>
<proteinExistence type="predicted"/>
<dbReference type="PANTHER" id="PTHR15140:SF29">
    <property type="entry name" value="LATE BLIGHT RESISTANCE PROTEIN R1-A-LIKE"/>
    <property type="match status" value="1"/>
</dbReference>
<keyword evidence="2" id="KW-1185">Reference proteome</keyword>